<proteinExistence type="predicted"/>
<dbReference type="EMBL" id="VFOW01000001">
    <property type="protein sequence ID" value="TQL76774.1"/>
    <property type="molecule type" value="Genomic_DNA"/>
</dbReference>
<name>A0A543AW49_9ACTN</name>
<keyword evidence="2" id="KW-1185">Reference proteome</keyword>
<organism evidence="1 2">
    <name type="scientific">Stackebrandtia endophytica</name>
    <dbReference type="NCBI Taxonomy" id="1496996"/>
    <lineage>
        <taxon>Bacteria</taxon>
        <taxon>Bacillati</taxon>
        <taxon>Actinomycetota</taxon>
        <taxon>Actinomycetes</taxon>
        <taxon>Glycomycetales</taxon>
        <taxon>Glycomycetaceae</taxon>
        <taxon>Stackebrandtia</taxon>
    </lineage>
</organism>
<evidence type="ECO:0000313" key="1">
    <source>
        <dbReference type="EMBL" id="TQL76774.1"/>
    </source>
</evidence>
<dbReference type="Proteomes" id="UP000317043">
    <property type="component" value="Unassembled WGS sequence"/>
</dbReference>
<comment type="caution">
    <text evidence="1">The sequence shown here is derived from an EMBL/GenBank/DDBJ whole genome shotgun (WGS) entry which is preliminary data.</text>
</comment>
<evidence type="ECO:0000313" key="2">
    <source>
        <dbReference type="Proteomes" id="UP000317043"/>
    </source>
</evidence>
<sequence>MYGKVAMPFEQLHLVVPDRLATEDFILRPITADDAESDHAAVMESRHYLRRWEQSSWPTDDFTVGANREDLAGLERRHADGRAFTYTVVDPAEVECLGCVYLMSTDARMFTEADIAPLGDHRWDDYQAAVYFWVRQSRLGTSMDRALLDTLRIWLDRDWGFEGYLLVTNEEFTQQVELIEQTDLRRRFVIAEAGKSGRYLGYA</sequence>
<dbReference type="InterPro" id="IPR016181">
    <property type="entry name" value="Acyl_CoA_acyltransferase"/>
</dbReference>
<reference evidence="1 2" key="1">
    <citation type="submission" date="2019-06" db="EMBL/GenBank/DDBJ databases">
        <title>Sequencing the genomes of 1000 actinobacteria strains.</title>
        <authorList>
            <person name="Klenk H.-P."/>
        </authorList>
    </citation>
    <scope>NUCLEOTIDE SEQUENCE [LARGE SCALE GENOMIC DNA]</scope>
    <source>
        <strain evidence="1 2">DSM 45928</strain>
    </source>
</reference>
<dbReference type="SUPFAM" id="SSF55729">
    <property type="entry name" value="Acyl-CoA N-acyltransferases (Nat)"/>
    <property type="match status" value="1"/>
</dbReference>
<evidence type="ECO:0008006" key="3">
    <source>
        <dbReference type="Google" id="ProtNLM"/>
    </source>
</evidence>
<accession>A0A543AW49</accession>
<dbReference type="AlphaFoldDB" id="A0A543AW49"/>
<protein>
    <recommendedName>
        <fullName evidence="3">Acetyltransferase (GNAT) family protein</fullName>
    </recommendedName>
</protein>
<dbReference type="InParanoid" id="A0A543AW49"/>
<gene>
    <name evidence="1" type="ORF">FB566_2311</name>
</gene>
<dbReference type="Gene3D" id="3.40.630.30">
    <property type="match status" value="1"/>
</dbReference>